<proteinExistence type="predicted"/>
<accession>A0A1J3IGF7</accession>
<dbReference type="Pfam" id="PF00023">
    <property type="entry name" value="Ank"/>
    <property type="match status" value="1"/>
</dbReference>
<dbReference type="InterPro" id="IPR002110">
    <property type="entry name" value="Ankyrin_rpt"/>
</dbReference>
<keyword evidence="1" id="KW-1133">Transmembrane helix</keyword>
<reference evidence="3" key="1">
    <citation type="submission" date="2016-07" db="EMBL/GenBank/DDBJ databases">
        <title>De novo transcriptome assembly of four accessions of the metal hyperaccumulator plant Noccaea caerulescens.</title>
        <authorList>
            <person name="Blande D."/>
            <person name="Halimaa P."/>
            <person name="Tervahauta A.I."/>
            <person name="Aarts M.G."/>
            <person name="Karenlampi S.O."/>
        </authorList>
    </citation>
    <scope>NUCLEOTIDE SEQUENCE</scope>
</reference>
<protein>
    <recommendedName>
        <fullName evidence="2">PGG domain-containing protein</fullName>
    </recommendedName>
</protein>
<evidence type="ECO:0000313" key="3">
    <source>
        <dbReference type="EMBL" id="JAU79450.1"/>
    </source>
</evidence>
<dbReference type="PANTHER" id="PTHR24128">
    <property type="entry name" value="HOMEOBOX PROTEIN WARIAI"/>
    <property type="match status" value="1"/>
</dbReference>
<dbReference type="InterPro" id="IPR026961">
    <property type="entry name" value="PGG_dom"/>
</dbReference>
<gene>
    <name evidence="3" type="ORF">MP_TR20245_c0_g1_i1_g.57720</name>
</gene>
<feature type="transmembrane region" description="Helical" evidence="1">
    <location>
        <begin position="237"/>
        <end position="258"/>
    </location>
</feature>
<dbReference type="SUPFAM" id="SSF48403">
    <property type="entry name" value="Ankyrin repeat"/>
    <property type="match status" value="1"/>
</dbReference>
<dbReference type="AlphaFoldDB" id="A0A1J3IGF7"/>
<feature type="domain" description="PGG" evidence="2">
    <location>
        <begin position="139"/>
        <end position="228"/>
    </location>
</feature>
<dbReference type="InterPro" id="IPR036770">
    <property type="entry name" value="Ankyrin_rpt-contain_sf"/>
</dbReference>
<feature type="transmembrane region" description="Helical" evidence="1">
    <location>
        <begin position="182"/>
        <end position="203"/>
    </location>
</feature>
<keyword evidence="1" id="KW-0472">Membrane</keyword>
<feature type="transmembrane region" description="Helical" evidence="1">
    <location>
        <begin position="143"/>
        <end position="162"/>
    </location>
</feature>
<dbReference type="EMBL" id="GEVM01026488">
    <property type="protein sequence ID" value="JAU79450.1"/>
    <property type="molecule type" value="Transcribed_RNA"/>
</dbReference>
<organism evidence="3">
    <name type="scientific">Noccaea caerulescens</name>
    <name type="common">Alpine penny-cress</name>
    <name type="synonym">Thlaspi caerulescens</name>
    <dbReference type="NCBI Taxonomy" id="107243"/>
    <lineage>
        <taxon>Eukaryota</taxon>
        <taxon>Viridiplantae</taxon>
        <taxon>Streptophyta</taxon>
        <taxon>Embryophyta</taxon>
        <taxon>Tracheophyta</taxon>
        <taxon>Spermatophyta</taxon>
        <taxon>Magnoliopsida</taxon>
        <taxon>eudicotyledons</taxon>
        <taxon>Gunneridae</taxon>
        <taxon>Pentapetalae</taxon>
        <taxon>rosids</taxon>
        <taxon>malvids</taxon>
        <taxon>Brassicales</taxon>
        <taxon>Brassicaceae</taxon>
        <taxon>Coluteocarpeae</taxon>
        <taxon>Noccaea</taxon>
    </lineage>
</organism>
<evidence type="ECO:0000256" key="1">
    <source>
        <dbReference type="SAM" id="Phobius"/>
    </source>
</evidence>
<dbReference type="Gene3D" id="1.25.40.20">
    <property type="entry name" value="Ankyrin repeat-containing domain"/>
    <property type="match status" value="1"/>
</dbReference>
<sequence>MNDNFGVLQVLTGWIQRMGQRKAYSIENGVLNKEDFKYNTALHLAAYKNDHQAVRLLLECRLVERNEVNGDGLTFLDILRNQGQRAAGGDLRSQGQRAVGGDLDLEQVVLKTGCKEAASVPKSKARSTSMRCLRSNASDEARGVFLIVCTLIITTTYQTALQPPGGVNQSEGHAVMKQTFCILLWVSNTVGFCCAIFYTFCLIPLGSLFAIWFFWIGSSLCISYALAMAVISPHPLVFLSVTFSFFLVFALIIPWNMFLSHWRKHRTVATGLRLRLSHSIGRFDKQNPYCNVALQHMTFLL</sequence>
<feature type="transmembrane region" description="Helical" evidence="1">
    <location>
        <begin position="210"/>
        <end position="231"/>
    </location>
</feature>
<keyword evidence="1" id="KW-0812">Transmembrane</keyword>
<evidence type="ECO:0000259" key="2">
    <source>
        <dbReference type="Pfam" id="PF13962"/>
    </source>
</evidence>
<dbReference type="PANTHER" id="PTHR24128:SF38">
    <property type="entry name" value="ANKYRIN REPEAT FAMILY PROTEIN"/>
    <property type="match status" value="1"/>
</dbReference>
<name>A0A1J3IGF7_NOCCA</name>
<dbReference type="Pfam" id="PF13962">
    <property type="entry name" value="PGG"/>
    <property type="match status" value="1"/>
</dbReference>